<sequence length="106" mass="11624">MTYNLDLTEVFTGGLSLRRVKVLIDNLPSGSLLRKRMGGAAAWTDEVAATFAANHRLEGIIITSLGGKKGDVPKPVAPPEPGWFERAEAEAQRREDRARRWVAAHS</sequence>
<dbReference type="EMBL" id="BK015001">
    <property type="protein sequence ID" value="DAD86515.1"/>
    <property type="molecule type" value="Genomic_DNA"/>
</dbReference>
<proteinExistence type="predicted"/>
<protein>
    <submittedName>
        <fullName evidence="1">Uncharacterized protein</fullName>
    </submittedName>
</protein>
<reference evidence="1" key="1">
    <citation type="journal article" date="2021" name="Proc. Natl. Acad. Sci. U.S.A.">
        <title>A Catalog of Tens of Thousands of Viruses from Human Metagenomes Reveals Hidden Associations with Chronic Diseases.</title>
        <authorList>
            <person name="Tisza M.J."/>
            <person name="Buck C.B."/>
        </authorList>
    </citation>
    <scope>NUCLEOTIDE SEQUENCE</scope>
    <source>
        <strain evidence="1">Ctu1h4</strain>
    </source>
</reference>
<accession>A0A8S5MX85</accession>
<evidence type="ECO:0000313" key="1">
    <source>
        <dbReference type="EMBL" id="DAD86515.1"/>
    </source>
</evidence>
<name>A0A8S5MX85_9CAUD</name>
<organism evidence="1">
    <name type="scientific">Siphoviridae sp. ctu1h4</name>
    <dbReference type="NCBI Taxonomy" id="2826499"/>
    <lineage>
        <taxon>Viruses</taxon>
        <taxon>Duplodnaviria</taxon>
        <taxon>Heunggongvirae</taxon>
        <taxon>Uroviricota</taxon>
        <taxon>Caudoviricetes</taxon>
    </lineage>
</organism>